<sequence length="571" mass="64087">MSKLMIQTTHPILNLRHPSFESFIWNTLIRTQSQSNSSCSTNAIASPLSIYFRMRFHNVSPDFHTFPFLLPSFNSPSHFLSGQNIHSQILRFGFGSDPFVQTCLINMYCFCGHLGCAHQVFDEIDEPDLLSWNSMVNANVKMGLVDVARGLFDAMPVKNVVSWSCMLNGYVKFGKYKECLALFREMQKLGVDCVRPNEYTMSVLLSACGKLGALEHGNWVHAYIERCGMVIDDVLGTCLINMYAKCGRVDRARWVFDNLGSSKDVITWSAMISAFAMHGHSAESLAFFSRMMCSGIKPNAVTFLGVLYACVHGGLVNEGEAYFEKMTREFGIVPSINHYGCMVDLYGRAGLIDKAWNVVNSMPMEPDVLVWGALLSGSRIAGDIKTCEIAGKKLIELEPTNSSAYVLLSNVHAKLGNWKDVRNVRDLMETKGVKKVPGCSLVELDGVIHEFFVGDESHPETREIYMMLQEMMSRLKLEGYVSNTGEVLLDLDEEAKEKALWLHSEKLAIAFAILKTSAGTPIRIVKNLRICRDCHVAIKMISNIYGREIVIRDCNRFHHFTEGICSCGDYW</sequence>
<dbReference type="FunFam" id="1.25.40.10:FF:000348">
    <property type="entry name" value="Pentatricopeptide repeat-containing protein chloroplastic"/>
    <property type="match status" value="1"/>
</dbReference>
<dbReference type="PANTHER" id="PTHR47926:SF537">
    <property type="entry name" value="PENTACOTRIPEPTIDE-REPEAT REGION OF PRORP DOMAIN-CONTAINING PROTEIN"/>
    <property type="match status" value="1"/>
</dbReference>
<dbReference type="PANTHER" id="PTHR47926">
    <property type="entry name" value="PENTATRICOPEPTIDE REPEAT-CONTAINING PROTEIN"/>
    <property type="match status" value="1"/>
</dbReference>
<dbReference type="GO" id="GO:0003723">
    <property type="term" value="F:RNA binding"/>
    <property type="evidence" value="ECO:0007669"/>
    <property type="project" value="InterPro"/>
</dbReference>
<dbReference type="NCBIfam" id="TIGR00756">
    <property type="entry name" value="PPR"/>
    <property type="match status" value="4"/>
</dbReference>
<dbReference type="InterPro" id="IPR046848">
    <property type="entry name" value="E_motif"/>
</dbReference>
<reference evidence="5" key="1">
    <citation type="journal article" date="2016" name="Nat. Genet.">
        <title>A high-quality carrot genome assembly provides new insights into carotenoid accumulation and asterid genome evolution.</title>
        <authorList>
            <person name="Iorizzo M."/>
            <person name="Ellison S."/>
            <person name="Senalik D."/>
            <person name="Zeng P."/>
            <person name="Satapoomin P."/>
            <person name="Huang J."/>
            <person name="Bowman M."/>
            <person name="Iovene M."/>
            <person name="Sanseverino W."/>
            <person name="Cavagnaro P."/>
            <person name="Yildiz M."/>
            <person name="Macko-Podgorni A."/>
            <person name="Moranska E."/>
            <person name="Grzebelus E."/>
            <person name="Grzebelus D."/>
            <person name="Ashrafi H."/>
            <person name="Zheng Z."/>
            <person name="Cheng S."/>
            <person name="Spooner D."/>
            <person name="Van Deynze A."/>
            <person name="Simon P."/>
        </authorList>
    </citation>
    <scope>NUCLEOTIDE SEQUENCE</scope>
    <source>
        <tissue evidence="5">Leaf</tissue>
    </source>
</reference>
<dbReference type="Proteomes" id="UP000077755">
    <property type="component" value="Chromosome 1"/>
</dbReference>
<dbReference type="KEGG" id="dcr:108194820"/>
<dbReference type="Pfam" id="PF20430">
    <property type="entry name" value="Eplus_motif"/>
    <property type="match status" value="1"/>
</dbReference>
<evidence type="ECO:0000256" key="3">
    <source>
        <dbReference type="PROSITE-ProRule" id="PRU00708"/>
    </source>
</evidence>
<feature type="domain" description="DYW" evidence="4">
    <location>
        <begin position="479"/>
        <end position="571"/>
    </location>
</feature>
<reference evidence="5" key="2">
    <citation type="submission" date="2022-03" db="EMBL/GenBank/DDBJ databases">
        <title>Draft title - Genomic analysis of global carrot germplasm unveils the trajectory of domestication and the origin of high carotenoid orange carrot.</title>
        <authorList>
            <person name="Iorizzo M."/>
            <person name="Ellison S."/>
            <person name="Senalik D."/>
            <person name="Macko-Podgorni A."/>
            <person name="Grzebelus D."/>
            <person name="Bostan H."/>
            <person name="Rolling W."/>
            <person name="Curaba J."/>
            <person name="Simon P."/>
        </authorList>
    </citation>
    <scope>NUCLEOTIDE SEQUENCE</scope>
    <source>
        <tissue evidence="5">Leaf</tissue>
    </source>
</reference>
<evidence type="ECO:0000313" key="6">
    <source>
        <dbReference type="Proteomes" id="UP000077755"/>
    </source>
</evidence>
<gene>
    <name evidence="5" type="ORF">DCAR_0102978</name>
</gene>
<evidence type="ECO:0000256" key="2">
    <source>
        <dbReference type="ARBA" id="ARBA00022737"/>
    </source>
</evidence>
<evidence type="ECO:0000313" key="5">
    <source>
        <dbReference type="EMBL" id="WOG83800.1"/>
    </source>
</evidence>
<dbReference type="Pfam" id="PF20431">
    <property type="entry name" value="E_motif"/>
    <property type="match status" value="1"/>
</dbReference>
<dbReference type="GO" id="GO:0008270">
    <property type="term" value="F:zinc ion binding"/>
    <property type="evidence" value="ECO:0007669"/>
    <property type="project" value="InterPro"/>
</dbReference>
<dbReference type="InterPro" id="IPR011990">
    <property type="entry name" value="TPR-like_helical_dom_sf"/>
</dbReference>
<dbReference type="InterPro" id="IPR032867">
    <property type="entry name" value="DYW_dom"/>
</dbReference>
<name>A0AAF0W9B9_DAUCS</name>
<keyword evidence="6" id="KW-1185">Reference proteome</keyword>
<dbReference type="Pfam" id="PF01535">
    <property type="entry name" value="PPR"/>
    <property type="match status" value="3"/>
</dbReference>
<keyword evidence="2" id="KW-0677">Repeat</keyword>
<dbReference type="Pfam" id="PF14432">
    <property type="entry name" value="DYW_deaminase"/>
    <property type="match status" value="1"/>
</dbReference>
<accession>A0AAF0W9B9</accession>
<dbReference type="FunFam" id="1.25.40.10:FF:000184">
    <property type="entry name" value="Pentatricopeptide repeat-containing protein, chloroplastic"/>
    <property type="match status" value="1"/>
</dbReference>
<feature type="repeat" description="PPR" evidence="3">
    <location>
        <begin position="159"/>
        <end position="193"/>
    </location>
</feature>
<dbReference type="InterPro" id="IPR002885">
    <property type="entry name" value="PPR_rpt"/>
</dbReference>
<dbReference type="Pfam" id="PF13041">
    <property type="entry name" value="PPR_2"/>
    <property type="match status" value="2"/>
</dbReference>
<dbReference type="EMBL" id="CP093343">
    <property type="protein sequence ID" value="WOG83800.1"/>
    <property type="molecule type" value="Genomic_DNA"/>
</dbReference>
<dbReference type="Gene3D" id="1.25.40.10">
    <property type="entry name" value="Tetratricopeptide repeat domain"/>
    <property type="match status" value="3"/>
</dbReference>
<protein>
    <recommendedName>
        <fullName evidence="4">DYW domain-containing protein</fullName>
    </recommendedName>
</protein>
<evidence type="ECO:0000259" key="4">
    <source>
        <dbReference type="Pfam" id="PF14432"/>
    </source>
</evidence>
<dbReference type="AlphaFoldDB" id="A0AAF0W9B9"/>
<dbReference type="InterPro" id="IPR046849">
    <property type="entry name" value="E2_motif"/>
</dbReference>
<dbReference type="PROSITE" id="PS51375">
    <property type="entry name" value="PPR"/>
    <property type="match status" value="2"/>
</dbReference>
<organism evidence="5 6">
    <name type="scientific">Daucus carota subsp. sativus</name>
    <name type="common">Carrot</name>
    <dbReference type="NCBI Taxonomy" id="79200"/>
    <lineage>
        <taxon>Eukaryota</taxon>
        <taxon>Viridiplantae</taxon>
        <taxon>Streptophyta</taxon>
        <taxon>Embryophyta</taxon>
        <taxon>Tracheophyta</taxon>
        <taxon>Spermatophyta</taxon>
        <taxon>Magnoliopsida</taxon>
        <taxon>eudicotyledons</taxon>
        <taxon>Gunneridae</taxon>
        <taxon>Pentapetalae</taxon>
        <taxon>asterids</taxon>
        <taxon>campanulids</taxon>
        <taxon>Apiales</taxon>
        <taxon>Apiaceae</taxon>
        <taxon>Apioideae</taxon>
        <taxon>Scandiceae</taxon>
        <taxon>Daucinae</taxon>
        <taxon>Daucus</taxon>
        <taxon>Daucus sect. Daucus</taxon>
    </lineage>
</organism>
<feature type="repeat" description="PPR" evidence="3">
    <location>
        <begin position="264"/>
        <end position="298"/>
    </location>
</feature>
<dbReference type="GO" id="GO:0009451">
    <property type="term" value="P:RNA modification"/>
    <property type="evidence" value="ECO:0007669"/>
    <property type="project" value="InterPro"/>
</dbReference>
<comment type="similarity">
    <text evidence="1">Belongs to the PPR family. PCMP-H subfamily.</text>
</comment>
<evidence type="ECO:0000256" key="1">
    <source>
        <dbReference type="ARBA" id="ARBA00006643"/>
    </source>
</evidence>
<dbReference type="InterPro" id="IPR046960">
    <property type="entry name" value="PPR_At4g14850-like_plant"/>
</dbReference>
<proteinExistence type="inferred from homology"/>